<dbReference type="PROSITE" id="PS50995">
    <property type="entry name" value="HTH_MARR_2"/>
    <property type="match status" value="1"/>
</dbReference>
<dbReference type="RefSeq" id="WP_203980012.1">
    <property type="nucleotide sequence ID" value="NZ_BAAAKY010000029.1"/>
</dbReference>
<dbReference type="Pfam" id="PF01047">
    <property type="entry name" value="MarR"/>
    <property type="match status" value="1"/>
</dbReference>
<protein>
    <submittedName>
        <fullName evidence="2">MarR family transcriptional regulator</fullName>
    </submittedName>
</protein>
<evidence type="ECO:0000313" key="3">
    <source>
        <dbReference type="Proteomes" id="UP000644610"/>
    </source>
</evidence>
<dbReference type="EMBL" id="BOOQ01000053">
    <property type="protein sequence ID" value="GII50508.1"/>
    <property type="molecule type" value="Genomic_DNA"/>
</dbReference>
<dbReference type="Gene3D" id="1.10.287.100">
    <property type="match status" value="1"/>
</dbReference>
<accession>A0A8J3XVE3</accession>
<comment type="caution">
    <text evidence="2">The sequence shown here is derived from an EMBL/GenBank/DDBJ whole genome shotgun (WGS) entry which is preliminary data.</text>
</comment>
<dbReference type="InterPro" id="IPR000835">
    <property type="entry name" value="HTH_MarR-typ"/>
</dbReference>
<dbReference type="SUPFAM" id="SSF46785">
    <property type="entry name" value="Winged helix' DNA-binding domain"/>
    <property type="match status" value="1"/>
</dbReference>
<dbReference type="InterPro" id="IPR036390">
    <property type="entry name" value="WH_DNA-bd_sf"/>
</dbReference>
<dbReference type="PANTHER" id="PTHR39515">
    <property type="entry name" value="CONSERVED PROTEIN"/>
    <property type="match status" value="1"/>
</dbReference>
<dbReference type="Proteomes" id="UP000644610">
    <property type="component" value="Unassembled WGS sequence"/>
</dbReference>
<dbReference type="InterPro" id="IPR036388">
    <property type="entry name" value="WH-like_DNA-bd_sf"/>
</dbReference>
<gene>
    <name evidence="2" type="ORF">Psi02_69320</name>
</gene>
<evidence type="ECO:0000259" key="1">
    <source>
        <dbReference type="PROSITE" id="PS50995"/>
    </source>
</evidence>
<sequence length="145" mass="15831">MTAPFPRDVARRLPQAMVRLRARLRTESAPTDRRWTWSQMSTLSRISEEGPTTVSALAAAEHVRPQSMAATVAALLQEGFVTGGPDPTDGRKTLISITAAGRALLTSIPAMREAWLEAAIERHLSPADRQTLVKAAQIMERLADC</sequence>
<dbReference type="GO" id="GO:0003700">
    <property type="term" value="F:DNA-binding transcription factor activity"/>
    <property type="evidence" value="ECO:0007669"/>
    <property type="project" value="InterPro"/>
</dbReference>
<name>A0A8J3XVE3_9ACTN</name>
<dbReference type="AlphaFoldDB" id="A0A8J3XVE3"/>
<dbReference type="Gene3D" id="1.10.10.10">
    <property type="entry name" value="Winged helix-like DNA-binding domain superfamily/Winged helix DNA-binding domain"/>
    <property type="match status" value="1"/>
</dbReference>
<evidence type="ECO:0000313" key="2">
    <source>
        <dbReference type="EMBL" id="GII50508.1"/>
    </source>
</evidence>
<proteinExistence type="predicted"/>
<dbReference type="InterPro" id="IPR052526">
    <property type="entry name" value="HTH-type_Bedaq_tolerance"/>
</dbReference>
<dbReference type="PANTHER" id="PTHR39515:SF2">
    <property type="entry name" value="HTH-TYPE TRANSCRIPTIONAL REGULATOR RV0880"/>
    <property type="match status" value="1"/>
</dbReference>
<organism evidence="2 3">
    <name type="scientific">Planotetraspora silvatica</name>
    <dbReference type="NCBI Taxonomy" id="234614"/>
    <lineage>
        <taxon>Bacteria</taxon>
        <taxon>Bacillati</taxon>
        <taxon>Actinomycetota</taxon>
        <taxon>Actinomycetes</taxon>
        <taxon>Streptosporangiales</taxon>
        <taxon>Streptosporangiaceae</taxon>
        <taxon>Planotetraspora</taxon>
    </lineage>
</organism>
<reference evidence="2" key="1">
    <citation type="submission" date="2021-01" db="EMBL/GenBank/DDBJ databases">
        <title>Whole genome shotgun sequence of Planotetraspora silvatica NBRC 100141.</title>
        <authorList>
            <person name="Komaki H."/>
            <person name="Tamura T."/>
        </authorList>
    </citation>
    <scope>NUCLEOTIDE SEQUENCE</scope>
    <source>
        <strain evidence="2">NBRC 100141</strain>
    </source>
</reference>
<feature type="domain" description="HTH marR-type" evidence="1">
    <location>
        <begin position="6"/>
        <end position="144"/>
    </location>
</feature>
<keyword evidence="3" id="KW-1185">Reference proteome</keyword>
<dbReference type="SMART" id="SM00347">
    <property type="entry name" value="HTH_MARR"/>
    <property type="match status" value="1"/>
</dbReference>